<sequence>MDGETGMGEKNESGLKPANEEPWYVLMTLYEQREWEDLDWELHEKNWRVWNEGLSAEEQESAAESTGIDVAELRGWDEAKVEIADRHALIWKARDGASDYPGRPSVKGEIDRSKTTARIYFATFIADALFASARR</sequence>
<dbReference type="AlphaFoldDB" id="A0A2P8FDA8"/>
<dbReference type="Proteomes" id="UP000240418">
    <property type="component" value="Unassembled WGS sequence"/>
</dbReference>
<dbReference type="EMBL" id="PYGJ01000005">
    <property type="protein sequence ID" value="PSL19710.1"/>
    <property type="molecule type" value="Genomic_DNA"/>
</dbReference>
<reference evidence="1 2" key="1">
    <citation type="submission" date="2018-03" db="EMBL/GenBank/DDBJ databases">
        <title>Genomic Encyclopedia of Archaeal and Bacterial Type Strains, Phase II (KMG-II): from individual species to whole genera.</title>
        <authorList>
            <person name="Goeker M."/>
        </authorList>
    </citation>
    <scope>NUCLEOTIDE SEQUENCE [LARGE SCALE GENOMIC DNA]</scope>
    <source>
        <strain evidence="1 2">DSM 100673</strain>
    </source>
</reference>
<organism evidence="1 2">
    <name type="scientific">Shimia abyssi</name>
    <dbReference type="NCBI Taxonomy" id="1662395"/>
    <lineage>
        <taxon>Bacteria</taxon>
        <taxon>Pseudomonadati</taxon>
        <taxon>Pseudomonadota</taxon>
        <taxon>Alphaproteobacteria</taxon>
        <taxon>Rhodobacterales</taxon>
        <taxon>Roseobacteraceae</taxon>
    </lineage>
</organism>
<name>A0A2P8FDA8_9RHOB</name>
<keyword evidence="2" id="KW-1185">Reference proteome</keyword>
<evidence type="ECO:0000313" key="1">
    <source>
        <dbReference type="EMBL" id="PSL19710.1"/>
    </source>
</evidence>
<dbReference type="OrthoDB" id="7876799at2"/>
<protein>
    <submittedName>
        <fullName evidence="1">Uncharacterized protein</fullName>
    </submittedName>
</protein>
<proteinExistence type="predicted"/>
<comment type="caution">
    <text evidence="1">The sequence shown here is derived from an EMBL/GenBank/DDBJ whole genome shotgun (WGS) entry which is preliminary data.</text>
</comment>
<accession>A0A2P8FDA8</accession>
<evidence type="ECO:0000313" key="2">
    <source>
        <dbReference type="Proteomes" id="UP000240418"/>
    </source>
</evidence>
<gene>
    <name evidence="1" type="ORF">CLV88_105133</name>
</gene>